<gene>
    <name evidence="2" type="ORF">PISMIDRAFT_679508</name>
</gene>
<dbReference type="AlphaFoldDB" id="A0A0C9ZLH8"/>
<dbReference type="Proteomes" id="UP000054018">
    <property type="component" value="Unassembled WGS sequence"/>
</dbReference>
<dbReference type="HOGENOM" id="CLU_2672015_0_0_1"/>
<name>A0A0C9ZLH8_9AGAM</name>
<dbReference type="EMBL" id="KN833728">
    <property type="protein sequence ID" value="KIK23232.1"/>
    <property type="molecule type" value="Genomic_DNA"/>
</dbReference>
<proteinExistence type="predicted"/>
<protein>
    <submittedName>
        <fullName evidence="2">Uncharacterized protein</fullName>
    </submittedName>
</protein>
<accession>A0A0C9ZLH8</accession>
<organism evidence="2 3">
    <name type="scientific">Pisolithus microcarpus 441</name>
    <dbReference type="NCBI Taxonomy" id="765257"/>
    <lineage>
        <taxon>Eukaryota</taxon>
        <taxon>Fungi</taxon>
        <taxon>Dikarya</taxon>
        <taxon>Basidiomycota</taxon>
        <taxon>Agaricomycotina</taxon>
        <taxon>Agaricomycetes</taxon>
        <taxon>Agaricomycetidae</taxon>
        <taxon>Boletales</taxon>
        <taxon>Sclerodermatineae</taxon>
        <taxon>Pisolithaceae</taxon>
        <taxon>Pisolithus</taxon>
    </lineage>
</organism>
<reference evidence="3" key="2">
    <citation type="submission" date="2015-01" db="EMBL/GenBank/DDBJ databases">
        <title>Evolutionary Origins and Diversification of the Mycorrhizal Mutualists.</title>
        <authorList>
            <consortium name="DOE Joint Genome Institute"/>
            <consortium name="Mycorrhizal Genomics Consortium"/>
            <person name="Kohler A."/>
            <person name="Kuo A."/>
            <person name="Nagy L.G."/>
            <person name="Floudas D."/>
            <person name="Copeland A."/>
            <person name="Barry K.W."/>
            <person name="Cichocki N."/>
            <person name="Veneault-Fourrey C."/>
            <person name="LaButti K."/>
            <person name="Lindquist E.A."/>
            <person name="Lipzen A."/>
            <person name="Lundell T."/>
            <person name="Morin E."/>
            <person name="Murat C."/>
            <person name="Riley R."/>
            <person name="Ohm R."/>
            <person name="Sun H."/>
            <person name="Tunlid A."/>
            <person name="Henrissat B."/>
            <person name="Grigoriev I.V."/>
            <person name="Hibbett D.S."/>
            <person name="Martin F."/>
        </authorList>
    </citation>
    <scope>NUCLEOTIDE SEQUENCE [LARGE SCALE GENOMIC DNA]</scope>
    <source>
        <strain evidence="3">441</strain>
    </source>
</reference>
<feature type="region of interest" description="Disordered" evidence="1">
    <location>
        <begin position="16"/>
        <end position="42"/>
    </location>
</feature>
<evidence type="ECO:0000313" key="2">
    <source>
        <dbReference type="EMBL" id="KIK23232.1"/>
    </source>
</evidence>
<sequence>MSSEYGLRLGGGSIEPALRGSQVLSDKGPISHSGRGQGLKPELEWSAFTKAKATQCGRKTAPLDNLRSVARKARN</sequence>
<evidence type="ECO:0000256" key="1">
    <source>
        <dbReference type="SAM" id="MobiDB-lite"/>
    </source>
</evidence>
<evidence type="ECO:0000313" key="3">
    <source>
        <dbReference type="Proteomes" id="UP000054018"/>
    </source>
</evidence>
<reference evidence="2 3" key="1">
    <citation type="submission" date="2014-04" db="EMBL/GenBank/DDBJ databases">
        <authorList>
            <consortium name="DOE Joint Genome Institute"/>
            <person name="Kuo A."/>
            <person name="Kohler A."/>
            <person name="Costa M.D."/>
            <person name="Nagy L.G."/>
            <person name="Floudas D."/>
            <person name="Copeland A."/>
            <person name="Barry K.W."/>
            <person name="Cichocki N."/>
            <person name="Veneault-Fourrey C."/>
            <person name="LaButti K."/>
            <person name="Lindquist E.A."/>
            <person name="Lipzen A."/>
            <person name="Lundell T."/>
            <person name="Morin E."/>
            <person name="Murat C."/>
            <person name="Sun H."/>
            <person name="Tunlid A."/>
            <person name="Henrissat B."/>
            <person name="Grigoriev I.V."/>
            <person name="Hibbett D.S."/>
            <person name="Martin F."/>
            <person name="Nordberg H.P."/>
            <person name="Cantor M.N."/>
            <person name="Hua S.X."/>
        </authorList>
    </citation>
    <scope>NUCLEOTIDE SEQUENCE [LARGE SCALE GENOMIC DNA]</scope>
    <source>
        <strain evidence="2 3">441</strain>
    </source>
</reference>
<keyword evidence="3" id="KW-1185">Reference proteome</keyword>